<protein>
    <submittedName>
        <fullName evidence="1">DUF1273 family protein</fullName>
    </submittedName>
</protein>
<gene>
    <name evidence="1" type="ORF">JKK62_16435</name>
</gene>
<dbReference type="SUPFAM" id="SSF102405">
    <property type="entry name" value="MCP/YpsA-like"/>
    <property type="match status" value="1"/>
</dbReference>
<dbReference type="Gene3D" id="3.40.50.450">
    <property type="match status" value="1"/>
</dbReference>
<evidence type="ECO:0000313" key="1">
    <source>
        <dbReference type="EMBL" id="MBK6090211.1"/>
    </source>
</evidence>
<dbReference type="AlphaFoldDB" id="A0A935C4E6"/>
<proteinExistence type="predicted"/>
<evidence type="ECO:0000313" key="2">
    <source>
        <dbReference type="Proteomes" id="UP000633365"/>
    </source>
</evidence>
<name>A0A935C4E6_9FIRM</name>
<accession>A0A935C4E6</accession>
<dbReference type="PANTHER" id="PTHR38440">
    <property type="entry name" value="UPF0398 PROTEIN YPSA"/>
    <property type="match status" value="1"/>
</dbReference>
<keyword evidence="2" id="KW-1185">Reference proteome</keyword>
<organism evidence="1 2">
    <name type="scientific">Ruminococcus difficilis</name>
    <dbReference type="NCBI Taxonomy" id="2763069"/>
    <lineage>
        <taxon>Bacteria</taxon>
        <taxon>Bacillati</taxon>
        <taxon>Bacillota</taxon>
        <taxon>Clostridia</taxon>
        <taxon>Eubacteriales</taxon>
        <taxon>Oscillospiraceae</taxon>
        <taxon>Ruminococcus</taxon>
    </lineage>
</organism>
<dbReference type="Pfam" id="PF06908">
    <property type="entry name" value="YpsA"/>
    <property type="match status" value="1"/>
</dbReference>
<dbReference type="EMBL" id="JAEQMG010000187">
    <property type="protein sequence ID" value="MBK6090211.1"/>
    <property type="molecule type" value="Genomic_DNA"/>
</dbReference>
<sequence length="156" mass="17640">MREHTCCFTGHRKIPQTELGNVKQELRKAIISAINDGYLYFGAGGALGFDTLAAQTVLELKKKYPDIRLILVLPCLSQTRNWKAANISEYERIKQKADKVVYTSKEYTRDCMFKRNCHLVDNSSLCICYLKEQSGGTAYTVKYATTHGLTVHNIAL</sequence>
<reference evidence="1" key="1">
    <citation type="submission" date="2021-01" db="EMBL/GenBank/DDBJ databases">
        <title>Genome public.</title>
        <authorList>
            <person name="Liu C."/>
            <person name="Sun Q."/>
        </authorList>
    </citation>
    <scope>NUCLEOTIDE SEQUENCE</scope>
    <source>
        <strain evidence="1">M6</strain>
    </source>
</reference>
<dbReference type="PANTHER" id="PTHR38440:SF1">
    <property type="entry name" value="UPF0398 PROTEIN SPR0331"/>
    <property type="match status" value="1"/>
</dbReference>
<comment type="caution">
    <text evidence="1">The sequence shown here is derived from an EMBL/GenBank/DDBJ whole genome shotgun (WGS) entry which is preliminary data.</text>
</comment>
<dbReference type="InterPro" id="IPR010697">
    <property type="entry name" value="YspA"/>
</dbReference>
<dbReference type="Proteomes" id="UP000633365">
    <property type="component" value="Unassembled WGS sequence"/>
</dbReference>